<evidence type="ECO:0000313" key="3">
    <source>
        <dbReference type="EMBL" id="GAA3984781.1"/>
    </source>
</evidence>
<protein>
    <submittedName>
        <fullName evidence="3">Uncharacterized protein</fullName>
    </submittedName>
</protein>
<proteinExistence type="predicted"/>
<feature type="signal peptide" evidence="2">
    <location>
        <begin position="1"/>
        <end position="20"/>
    </location>
</feature>
<gene>
    <name evidence="3" type="ORF">GCM10022407_32210</name>
</gene>
<keyword evidence="4" id="KW-1185">Reference proteome</keyword>
<dbReference type="Proteomes" id="UP001501556">
    <property type="component" value="Unassembled WGS sequence"/>
</dbReference>
<feature type="chain" id="PRO_5046886631" evidence="2">
    <location>
        <begin position="21"/>
        <end position="106"/>
    </location>
</feature>
<feature type="compositionally biased region" description="Polar residues" evidence="1">
    <location>
        <begin position="90"/>
        <end position="99"/>
    </location>
</feature>
<evidence type="ECO:0000256" key="2">
    <source>
        <dbReference type="SAM" id="SignalP"/>
    </source>
</evidence>
<feature type="region of interest" description="Disordered" evidence="1">
    <location>
        <begin position="40"/>
        <end position="106"/>
    </location>
</feature>
<comment type="caution">
    <text evidence="3">The sequence shown here is derived from an EMBL/GenBank/DDBJ whole genome shotgun (WGS) entry which is preliminary data.</text>
</comment>
<feature type="compositionally biased region" description="Gly residues" evidence="1">
    <location>
        <begin position="75"/>
        <end position="85"/>
    </location>
</feature>
<dbReference type="EMBL" id="BAABDI010000026">
    <property type="protein sequence ID" value="GAA3984781.1"/>
    <property type="molecule type" value="Genomic_DNA"/>
</dbReference>
<sequence>MKKTLSIFATMLLFAFTANAQTKKDGTPDMRYSANKQAYGSSYSAPAPAPTYYAPRPSSSTSYSGSTHTESHGGTYQGGTGGSSHKGGTYSNPNTNNQYGRHKSPY</sequence>
<name>A0ABP7QLY2_9BACT</name>
<accession>A0ABP7QLY2</accession>
<evidence type="ECO:0000256" key="1">
    <source>
        <dbReference type="SAM" id="MobiDB-lite"/>
    </source>
</evidence>
<evidence type="ECO:0000313" key="4">
    <source>
        <dbReference type="Proteomes" id="UP001501556"/>
    </source>
</evidence>
<reference evidence="4" key="1">
    <citation type="journal article" date="2019" name="Int. J. Syst. Evol. Microbiol.">
        <title>The Global Catalogue of Microorganisms (GCM) 10K type strain sequencing project: providing services to taxonomists for standard genome sequencing and annotation.</title>
        <authorList>
            <consortium name="The Broad Institute Genomics Platform"/>
            <consortium name="The Broad Institute Genome Sequencing Center for Infectious Disease"/>
            <person name="Wu L."/>
            <person name="Ma J."/>
        </authorList>
    </citation>
    <scope>NUCLEOTIDE SEQUENCE [LARGE SCALE GENOMIC DNA]</scope>
    <source>
        <strain evidence="4">JCM 17217</strain>
    </source>
</reference>
<organism evidence="3 4">
    <name type="scientific">Hymenobacter antarcticus</name>
    <dbReference type="NCBI Taxonomy" id="486270"/>
    <lineage>
        <taxon>Bacteria</taxon>
        <taxon>Pseudomonadati</taxon>
        <taxon>Bacteroidota</taxon>
        <taxon>Cytophagia</taxon>
        <taxon>Cytophagales</taxon>
        <taxon>Hymenobacteraceae</taxon>
        <taxon>Hymenobacter</taxon>
    </lineage>
</organism>
<keyword evidence="2" id="KW-0732">Signal</keyword>
<feature type="compositionally biased region" description="Low complexity" evidence="1">
    <location>
        <begin position="40"/>
        <end position="74"/>
    </location>
</feature>